<reference evidence="1 2" key="1">
    <citation type="submission" date="2019-08" db="EMBL/GenBank/DDBJ databases">
        <authorList>
            <person name="Peeters C."/>
        </authorList>
    </citation>
    <scope>NUCLEOTIDE SEQUENCE [LARGE SCALE GENOMIC DNA]</scope>
    <source>
        <strain evidence="1 2">LMG 30175</strain>
    </source>
</reference>
<name>A0A5E4UHL2_9BURK</name>
<sequence length="50" mass="5264">MSVIKKTVAAHSATVINTARYACLGTRHRNACTSAIAQAGTGFQARSSRK</sequence>
<evidence type="ECO:0000313" key="1">
    <source>
        <dbReference type="EMBL" id="VVD99500.1"/>
    </source>
</evidence>
<accession>A0A5E4UHL2</accession>
<keyword evidence="2" id="KW-1185">Reference proteome</keyword>
<dbReference type="EMBL" id="CABPRZ010000007">
    <property type="protein sequence ID" value="VVD99500.1"/>
    <property type="molecule type" value="Genomic_DNA"/>
</dbReference>
<protein>
    <submittedName>
        <fullName evidence="1">Uncharacterized protein</fullName>
    </submittedName>
</protein>
<organism evidence="1 2">
    <name type="scientific">Pandoraea terrae</name>
    <dbReference type="NCBI Taxonomy" id="1537710"/>
    <lineage>
        <taxon>Bacteria</taxon>
        <taxon>Pseudomonadati</taxon>
        <taxon>Pseudomonadota</taxon>
        <taxon>Betaproteobacteria</taxon>
        <taxon>Burkholderiales</taxon>
        <taxon>Burkholderiaceae</taxon>
        <taxon>Pandoraea</taxon>
    </lineage>
</organism>
<gene>
    <name evidence="1" type="ORF">PTE30175_01978</name>
</gene>
<proteinExistence type="predicted"/>
<evidence type="ECO:0000313" key="2">
    <source>
        <dbReference type="Proteomes" id="UP000414233"/>
    </source>
</evidence>
<dbReference type="AlphaFoldDB" id="A0A5E4UHL2"/>
<dbReference type="Proteomes" id="UP000414233">
    <property type="component" value="Unassembled WGS sequence"/>
</dbReference>